<keyword evidence="2" id="KW-0472">Membrane</keyword>
<keyword evidence="2" id="KW-1133">Transmembrane helix</keyword>
<dbReference type="EMBL" id="JACRST010000030">
    <property type="protein sequence ID" value="MBC8547649.1"/>
    <property type="molecule type" value="Genomic_DNA"/>
</dbReference>
<evidence type="ECO:0000256" key="1">
    <source>
        <dbReference type="SAM" id="MobiDB-lite"/>
    </source>
</evidence>
<accession>A0A926E223</accession>
<name>A0A926E223_9FIRM</name>
<sequence length="281" mass="29038">KASALTVAMSKVRLAKVIETREAEIDATKYTAASIEELEAVIAEAKELLESDELTLEQEVEMTNKLNAVKLEPIEKPSKPSSSKGGSTGQVADSDYWTEVIEKINGTEKGGKVNAKLDEGAMVPATVIDALKNKGVTVIFEIGDKDYAVNGAGELKGYSAAAVYYTSDEIKAMAGGAPAASGTVNAPAANSNPETGGEVPTAVAPAAPEATVPVEPVVPEAPAVIEPVVPAVPEAPAAQAEAAVEENNNSFVIGALIVLALLAAAAVTVVVIRRRQHELEK</sequence>
<feature type="compositionally biased region" description="Polar residues" evidence="1">
    <location>
        <begin position="182"/>
        <end position="194"/>
    </location>
</feature>
<evidence type="ECO:0000313" key="3">
    <source>
        <dbReference type="EMBL" id="MBC8547649.1"/>
    </source>
</evidence>
<feature type="region of interest" description="Disordered" evidence="1">
    <location>
        <begin position="180"/>
        <end position="201"/>
    </location>
</feature>
<feature type="transmembrane region" description="Helical" evidence="2">
    <location>
        <begin position="251"/>
        <end position="272"/>
    </location>
</feature>
<evidence type="ECO:0000313" key="4">
    <source>
        <dbReference type="Proteomes" id="UP000653127"/>
    </source>
</evidence>
<keyword evidence="2" id="KW-0812">Transmembrane</keyword>
<keyword evidence="4" id="KW-1185">Reference proteome</keyword>
<protein>
    <submittedName>
        <fullName evidence="3">Uncharacterized protein</fullName>
    </submittedName>
</protein>
<organism evidence="3 4">
    <name type="scientific">Ligaoa zhengdingensis</name>
    <dbReference type="NCBI Taxonomy" id="2763658"/>
    <lineage>
        <taxon>Bacteria</taxon>
        <taxon>Bacillati</taxon>
        <taxon>Bacillota</taxon>
        <taxon>Clostridia</taxon>
        <taxon>Eubacteriales</taxon>
        <taxon>Oscillospiraceae</taxon>
        <taxon>Ligaoa</taxon>
    </lineage>
</organism>
<proteinExistence type="predicted"/>
<dbReference type="AlphaFoldDB" id="A0A926E223"/>
<comment type="caution">
    <text evidence="3">The sequence shown here is derived from an EMBL/GenBank/DDBJ whole genome shotgun (WGS) entry which is preliminary data.</text>
</comment>
<dbReference type="RefSeq" id="WP_430413575.1">
    <property type="nucleotide sequence ID" value="NZ_JACRST010000030.1"/>
</dbReference>
<reference evidence="3" key="1">
    <citation type="submission" date="2020-08" db="EMBL/GenBank/DDBJ databases">
        <title>Genome public.</title>
        <authorList>
            <person name="Liu C."/>
            <person name="Sun Q."/>
        </authorList>
    </citation>
    <scope>NUCLEOTIDE SEQUENCE</scope>
    <source>
        <strain evidence="3">NSJ-31</strain>
    </source>
</reference>
<feature type="region of interest" description="Disordered" evidence="1">
    <location>
        <begin position="67"/>
        <end position="91"/>
    </location>
</feature>
<dbReference type="Proteomes" id="UP000653127">
    <property type="component" value="Unassembled WGS sequence"/>
</dbReference>
<gene>
    <name evidence="3" type="ORF">H8711_12030</name>
</gene>
<feature type="non-terminal residue" evidence="3">
    <location>
        <position position="1"/>
    </location>
</feature>
<evidence type="ECO:0000256" key="2">
    <source>
        <dbReference type="SAM" id="Phobius"/>
    </source>
</evidence>